<keyword evidence="8" id="KW-0539">Nucleus</keyword>
<evidence type="ECO:0000256" key="5">
    <source>
        <dbReference type="ARBA" id="ARBA00019827"/>
    </source>
</evidence>
<dbReference type="InterPro" id="IPR019310">
    <property type="entry name" value="Efg1"/>
</dbReference>
<feature type="compositionally biased region" description="Polar residues" evidence="9">
    <location>
        <begin position="27"/>
        <end position="36"/>
    </location>
</feature>
<evidence type="ECO:0000256" key="1">
    <source>
        <dbReference type="ARBA" id="ARBA00002773"/>
    </source>
</evidence>
<evidence type="ECO:0000256" key="3">
    <source>
        <dbReference type="ARBA" id="ARBA00006916"/>
    </source>
</evidence>
<keyword evidence="7" id="KW-0175">Coiled coil</keyword>
<comment type="subcellular location">
    <subcellularLocation>
        <location evidence="2">Nucleus</location>
        <location evidence="2">Nucleolus</location>
    </subcellularLocation>
</comment>
<sequence length="321" mass="36631">MNPSRLRRPTGDSYRPHQRSQGDRTTTENNYGPSRTNPKEDLQRNPRVHKSKSKLSDSHGEADRLKLRKKNKPNPFEGGKAKPKKFATAPLKQRIRDLQRLLAHAENLPADQRVEREREVAALRHEVAVMEVEKSRSDTISRYHMVRFFERQKATRRLKKLAKQLEAATEPNERKSLERQVHIAEIDLNYTMYFPLAEAYISLYPSKSREEDGKTVQDNEAIDQDYRTDAERWLEVEKATVEGTLEALRNRVPEPEFQQPLAMRGGPPKKGQKQGDSGNAPQQKRFDMASGHAAAAQGDDMDVDDESDGGFFDEEDGGVAL</sequence>
<name>A0A6G1GWD8_9PEZI</name>
<dbReference type="GO" id="GO:0005730">
    <property type="term" value="C:nucleolus"/>
    <property type="evidence" value="ECO:0007669"/>
    <property type="project" value="UniProtKB-SubCell"/>
</dbReference>
<dbReference type="Pfam" id="PF10153">
    <property type="entry name" value="Efg1"/>
    <property type="match status" value="1"/>
</dbReference>
<organism evidence="10 11">
    <name type="scientific">Aulographum hederae CBS 113979</name>
    <dbReference type="NCBI Taxonomy" id="1176131"/>
    <lineage>
        <taxon>Eukaryota</taxon>
        <taxon>Fungi</taxon>
        <taxon>Dikarya</taxon>
        <taxon>Ascomycota</taxon>
        <taxon>Pezizomycotina</taxon>
        <taxon>Dothideomycetes</taxon>
        <taxon>Pleosporomycetidae</taxon>
        <taxon>Aulographales</taxon>
        <taxon>Aulographaceae</taxon>
    </lineage>
</organism>
<dbReference type="EMBL" id="ML977163">
    <property type="protein sequence ID" value="KAF1985245.1"/>
    <property type="molecule type" value="Genomic_DNA"/>
</dbReference>
<dbReference type="GO" id="GO:0000462">
    <property type="term" value="P:maturation of SSU-rRNA from tricistronic rRNA transcript (SSU-rRNA, 5.8S rRNA, LSU-rRNA)"/>
    <property type="evidence" value="ECO:0007669"/>
    <property type="project" value="TreeGrafter"/>
</dbReference>
<evidence type="ECO:0000256" key="8">
    <source>
        <dbReference type="ARBA" id="ARBA00023242"/>
    </source>
</evidence>
<accession>A0A6G1GWD8</accession>
<feature type="region of interest" description="Disordered" evidence="9">
    <location>
        <begin position="1"/>
        <end position="88"/>
    </location>
</feature>
<evidence type="ECO:0000256" key="6">
    <source>
        <dbReference type="ARBA" id="ARBA00022552"/>
    </source>
</evidence>
<comment type="function">
    <text evidence="1">Involved in rRNA processing.</text>
</comment>
<dbReference type="Proteomes" id="UP000800041">
    <property type="component" value="Unassembled WGS sequence"/>
</dbReference>
<evidence type="ECO:0000313" key="11">
    <source>
        <dbReference type="Proteomes" id="UP000800041"/>
    </source>
</evidence>
<dbReference type="GO" id="GO:0030688">
    <property type="term" value="C:preribosome, small subunit precursor"/>
    <property type="evidence" value="ECO:0007669"/>
    <property type="project" value="TreeGrafter"/>
</dbReference>
<dbReference type="InterPro" id="IPR050786">
    <property type="entry name" value="EFG1_rRNA-proc"/>
</dbReference>
<feature type="compositionally biased region" description="Basic and acidic residues" evidence="9">
    <location>
        <begin position="54"/>
        <end position="65"/>
    </location>
</feature>
<evidence type="ECO:0000256" key="2">
    <source>
        <dbReference type="ARBA" id="ARBA00004604"/>
    </source>
</evidence>
<keyword evidence="11" id="KW-1185">Reference proteome</keyword>
<protein>
    <recommendedName>
        <fullName evidence="4">rRNA-processing protein EFG1</fullName>
    </recommendedName>
    <alternativeName>
        <fullName evidence="5">rRNA-processing protein efg1</fullName>
    </alternativeName>
</protein>
<dbReference type="PANTHER" id="PTHR33911:SF1">
    <property type="entry name" value="RRNA-PROCESSING PROTEIN EFG1"/>
    <property type="match status" value="1"/>
</dbReference>
<keyword evidence="6" id="KW-0698">rRNA processing</keyword>
<dbReference type="AlphaFoldDB" id="A0A6G1GWD8"/>
<evidence type="ECO:0000256" key="4">
    <source>
        <dbReference type="ARBA" id="ARBA00018689"/>
    </source>
</evidence>
<reference evidence="10" key="1">
    <citation type="journal article" date="2020" name="Stud. Mycol.">
        <title>101 Dothideomycetes genomes: a test case for predicting lifestyles and emergence of pathogens.</title>
        <authorList>
            <person name="Haridas S."/>
            <person name="Albert R."/>
            <person name="Binder M."/>
            <person name="Bloem J."/>
            <person name="Labutti K."/>
            <person name="Salamov A."/>
            <person name="Andreopoulos B."/>
            <person name="Baker S."/>
            <person name="Barry K."/>
            <person name="Bills G."/>
            <person name="Bluhm B."/>
            <person name="Cannon C."/>
            <person name="Castanera R."/>
            <person name="Culley D."/>
            <person name="Daum C."/>
            <person name="Ezra D."/>
            <person name="Gonzalez J."/>
            <person name="Henrissat B."/>
            <person name="Kuo A."/>
            <person name="Liang C."/>
            <person name="Lipzen A."/>
            <person name="Lutzoni F."/>
            <person name="Magnuson J."/>
            <person name="Mondo S."/>
            <person name="Nolan M."/>
            <person name="Ohm R."/>
            <person name="Pangilinan J."/>
            <person name="Park H.-J."/>
            <person name="Ramirez L."/>
            <person name="Alfaro M."/>
            <person name="Sun H."/>
            <person name="Tritt A."/>
            <person name="Yoshinaga Y."/>
            <person name="Zwiers L.-H."/>
            <person name="Turgeon B."/>
            <person name="Goodwin S."/>
            <person name="Spatafora J."/>
            <person name="Crous P."/>
            <person name="Grigoriev I."/>
        </authorList>
    </citation>
    <scope>NUCLEOTIDE SEQUENCE</scope>
    <source>
        <strain evidence="10">CBS 113979</strain>
    </source>
</reference>
<evidence type="ECO:0000256" key="7">
    <source>
        <dbReference type="ARBA" id="ARBA00023054"/>
    </source>
</evidence>
<comment type="similarity">
    <text evidence="3">Belongs to the EFG1 family.</text>
</comment>
<feature type="compositionally biased region" description="Acidic residues" evidence="9">
    <location>
        <begin position="299"/>
        <end position="321"/>
    </location>
</feature>
<evidence type="ECO:0000313" key="10">
    <source>
        <dbReference type="EMBL" id="KAF1985245.1"/>
    </source>
</evidence>
<gene>
    <name evidence="10" type="ORF">K402DRAFT_357762</name>
</gene>
<dbReference type="PANTHER" id="PTHR33911">
    <property type="entry name" value="RRNA-PROCESSING PROTEIN EFG1"/>
    <property type="match status" value="1"/>
</dbReference>
<evidence type="ECO:0000256" key="9">
    <source>
        <dbReference type="SAM" id="MobiDB-lite"/>
    </source>
</evidence>
<proteinExistence type="inferred from homology"/>
<feature type="region of interest" description="Disordered" evidence="9">
    <location>
        <begin position="249"/>
        <end position="321"/>
    </location>
</feature>
<dbReference type="OrthoDB" id="47732at2759"/>